<feature type="domain" description="Phosphoribosyltransferase" evidence="3">
    <location>
        <begin position="189"/>
        <end position="261"/>
    </location>
</feature>
<feature type="region of interest" description="Disordered" evidence="2">
    <location>
        <begin position="248"/>
        <end position="273"/>
    </location>
</feature>
<dbReference type="EMBL" id="JACXLC010000001">
    <property type="protein sequence ID" value="MBD2841836.1"/>
    <property type="molecule type" value="Genomic_DNA"/>
</dbReference>
<dbReference type="PANTHER" id="PTHR47505:SF1">
    <property type="entry name" value="DNA UTILIZATION PROTEIN YHGH"/>
    <property type="match status" value="1"/>
</dbReference>
<sequence length="273" mass="28976">MMLAAQIADGLRPVVDLVYPPRCPLCGDAVAAQGGLCGECWGDLEMPGTPACRLCNRPVAQSDSTCLICENTPPRHAGIHAATLYNDASRKLILAFKHGGKISLAGLLARLMAARLPEFAGQKPLLVPVPLRRWRIWQRGFNQAALLGRELERLGKGELLVDALVRDKCTPSLGGLGRGEREKALSGAISVRSSRVSDVADRDVVLVDDVLTSGATSDACVRTLLEAGARSVRIACFARVVDGLGLSRNSSSSGQKIEPKNITPEVMKTSGAT</sequence>
<dbReference type="RefSeq" id="WP_190787341.1">
    <property type="nucleotide sequence ID" value="NZ_JACXLC010000001.1"/>
</dbReference>
<evidence type="ECO:0000313" key="5">
    <source>
        <dbReference type="EMBL" id="MBD2841836.1"/>
    </source>
</evidence>
<dbReference type="InterPro" id="IPR051910">
    <property type="entry name" value="ComF/GntX_DNA_util-trans"/>
</dbReference>
<comment type="caution">
    <text evidence="5">The sequence shown here is derived from an EMBL/GenBank/DDBJ whole genome shotgun (WGS) entry which is preliminary data.</text>
</comment>
<dbReference type="InterPro" id="IPR029057">
    <property type="entry name" value="PRTase-like"/>
</dbReference>
<name>A0ABR8KMQ2_9SPHN</name>
<reference evidence="5 6" key="1">
    <citation type="submission" date="2020-09" db="EMBL/GenBank/DDBJ databases">
        <authorList>
            <person name="Yoon J.-W."/>
        </authorList>
    </citation>
    <scope>NUCLEOTIDE SEQUENCE [LARGE SCALE GENOMIC DNA]</scope>
    <source>
        <strain evidence="5 6">KMU-140</strain>
    </source>
</reference>
<dbReference type="InterPro" id="IPR000836">
    <property type="entry name" value="PRTase_dom"/>
</dbReference>
<evidence type="ECO:0000259" key="4">
    <source>
        <dbReference type="Pfam" id="PF18912"/>
    </source>
</evidence>
<comment type="similarity">
    <text evidence="1">Belongs to the ComF/GntX family.</text>
</comment>
<dbReference type="SUPFAM" id="SSF53271">
    <property type="entry name" value="PRTase-like"/>
    <property type="match status" value="1"/>
</dbReference>
<organism evidence="5 6">
    <name type="scientific">Erythrobacter rubeus</name>
    <dbReference type="NCBI Taxonomy" id="2760803"/>
    <lineage>
        <taxon>Bacteria</taxon>
        <taxon>Pseudomonadati</taxon>
        <taxon>Pseudomonadota</taxon>
        <taxon>Alphaproteobacteria</taxon>
        <taxon>Sphingomonadales</taxon>
        <taxon>Erythrobacteraceae</taxon>
        <taxon>Erythrobacter/Porphyrobacter group</taxon>
        <taxon>Erythrobacter</taxon>
    </lineage>
</organism>
<dbReference type="CDD" id="cd06223">
    <property type="entry name" value="PRTases_typeI"/>
    <property type="match status" value="1"/>
</dbReference>
<protein>
    <submittedName>
        <fullName evidence="5">ComF family protein</fullName>
    </submittedName>
</protein>
<evidence type="ECO:0000256" key="1">
    <source>
        <dbReference type="ARBA" id="ARBA00008007"/>
    </source>
</evidence>
<accession>A0ABR8KMQ2</accession>
<dbReference type="Pfam" id="PF18912">
    <property type="entry name" value="DZR_2"/>
    <property type="match status" value="1"/>
</dbReference>
<dbReference type="PANTHER" id="PTHR47505">
    <property type="entry name" value="DNA UTILIZATION PROTEIN YHGH"/>
    <property type="match status" value="1"/>
</dbReference>
<dbReference type="InterPro" id="IPR044005">
    <property type="entry name" value="DZR_2"/>
</dbReference>
<keyword evidence="6" id="KW-1185">Reference proteome</keyword>
<dbReference type="Gene3D" id="3.40.50.2020">
    <property type="match status" value="1"/>
</dbReference>
<evidence type="ECO:0000256" key="2">
    <source>
        <dbReference type="SAM" id="MobiDB-lite"/>
    </source>
</evidence>
<dbReference type="Proteomes" id="UP000635384">
    <property type="component" value="Unassembled WGS sequence"/>
</dbReference>
<dbReference type="Pfam" id="PF00156">
    <property type="entry name" value="Pribosyltran"/>
    <property type="match status" value="1"/>
</dbReference>
<proteinExistence type="inferred from homology"/>
<evidence type="ECO:0000313" key="6">
    <source>
        <dbReference type="Proteomes" id="UP000635384"/>
    </source>
</evidence>
<evidence type="ECO:0000259" key="3">
    <source>
        <dbReference type="Pfam" id="PF00156"/>
    </source>
</evidence>
<gene>
    <name evidence="5" type="ORF">IB285_06115</name>
</gene>
<feature type="domain" description="Double zinc ribbon" evidence="4">
    <location>
        <begin position="14"/>
        <end position="69"/>
    </location>
</feature>